<gene>
    <name evidence="3" type="ORF">M437DRAFT_60955</name>
</gene>
<evidence type="ECO:0000259" key="2">
    <source>
        <dbReference type="Pfam" id="PF13460"/>
    </source>
</evidence>
<protein>
    <recommendedName>
        <fullName evidence="2">NAD(P)-binding domain-containing protein</fullName>
    </recommendedName>
</protein>
<sequence>MLGRGTSNANVGANSSISKGSPLDPSAITTALSLTTGPVVIISTLGQTRTSGNHFSATTSPLFMSQSATAVIKAVKASNNKVLKVILMSMFGAGSSFRNLNFVMRATMLFSNMKQTLEDQNAVDQIIKQSKLRFVMPRPAMLKGDVALPVKP</sequence>
<name>A0A074VJI0_AURM1</name>
<evidence type="ECO:0000313" key="4">
    <source>
        <dbReference type="Proteomes" id="UP000030672"/>
    </source>
</evidence>
<dbReference type="AlphaFoldDB" id="A0A074VJI0"/>
<dbReference type="RefSeq" id="XP_040874796.1">
    <property type="nucleotide sequence ID" value="XM_041023840.1"/>
</dbReference>
<evidence type="ECO:0000313" key="3">
    <source>
        <dbReference type="EMBL" id="KEQ57772.1"/>
    </source>
</evidence>
<dbReference type="Gene3D" id="3.40.50.720">
    <property type="entry name" value="NAD(P)-binding Rossmann-like Domain"/>
    <property type="match status" value="1"/>
</dbReference>
<feature type="compositionally biased region" description="Polar residues" evidence="1">
    <location>
        <begin position="1"/>
        <end position="19"/>
    </location>
</feature>
<feature type="region of interest" description="Disordered" evidence="1">
    <location>
        <begin position="1"/>
        <end position="21"/>
    </location>
</feature>
<organism evidence="3 4">
    <name type="scientific">Aureobasidium melanogenum (strain CBS 110374)</name>
    <name type="common">Aureobasidium pullulans var. melanogenum</name>
    <dbReference type="NCBI Taxonomy" id="1043003"/>
    <lineage>
        <taxon>Eukaryota</taxon>
        <taxon>Fungi</taxon>
        <taxon>Dikarya</taxon>
        <taxon>Ascomycota</taxon>
        <taxon>Pezizomycotina</taxon>
        <taxon>Dothideomycetes</taxon>
        <taxon>Dothideomycetidae</taxon>
        <taxon>Dothideales</taxon>
        <taxon>Saccotheciaceae</taxon>
        <taxon>Aureobasidium</taxon>
    </lineage>
</organism>
<dbReference type="Pfam" id="PF13460">
    <property type="entry name" value="NAD_binding_10"/>
    <property type="match status" value="1"/>
</dbReference>
<keyword evidence="4" id="KW-1185">Reference proteome</keyword>
<dbReference type="InterPro" id="IPR016040">
    <property type="entry name" value="NAD(P)-bd_dom"/>
</dbReference>
<dbReference type="EMBL" id="KL584871">
    <property type="protein sequence ID" value="KEQ57772.1"/>
    <property type="molecule type" value="Genomic_DNA"/>
</dbReference>
<dbReference type="HOGENOM" id="CLU_1721975_0_0_1"/>
<dbReference type="GeneID" id="63917213"/>
<feature type="domain" description="NAD(P)-binding" evidence="2">
    <location>
        <begin position="13"/>
        <end position="143"/>
    </location>
</feature>
<dbReference type="STRING" id="1043003.A0A074VJI0"/>
<reference evidence="3 4" key="1">
    <citation type="journal article" date="2014" name="BMC Genomics">
        <title>Genome sequencing of four Aureobasidium pullulans varieties: biotechnological potential, stress tolerance, and description of new species.</title>
        <authorList>
            <person name="Gostin Ar C."/>
            <person name="Ohm R.A."/>
            <person name="Kogej T."/>
            <person name="Sonjak S."/>
            <person name="Turk M."/>
            <person name="Zajc J."/>
            <person name="Zalar P."/>
            <person name="Grube M."/>
            <person name="Sun H."/>
            <person name="Han J."/>
            <person name="Sharma A."/>
            <person name="Chiniquy J."/>
            <person name="Ngan C.Y."/>
            <person name="Lipzen A."/>
            <person name="Barry K."/>
            <person name="Grigoriev I.V."/>
            <person name="Gunde-Cimerman N."/>
        </authorList>
    </citation>
    <scope>NUCLEOTIDE SEQUENCE [LARGE SCALE GENOMIC DNA]</scope>
    <source>
        <strain evidence="3 4">CBS 110374</strain>
    </source>
</reference>
<accession>A0A074VJI0</accession>
<dbReference type="Proteomes" id="UP000030672">
    <property type="component" value="Unassembled WGS sequence"/>
</dbReference>
<proteinExistence type="predicted"/>
<evidence type="ECO:0000256" key="1">
    <source>
        <dbReference type="SAM" id="MobiDB-lite"/>
    </source>
</evidence>